<keyword evidence="3" id="KW-1185">Reference proteome</keyword>
<dbReference type="PROSITE" id="PS50878">
    <property type="entry name" value="RT_POL"/>
    <property type="match status" value="1"/>
</dbReference>
<evidence type="ECO:0000259" key="1">
    <source>
        <dbReference type="PROSITE" id="PS50878"/>
    </source>
</evidence>
<dbReference type="InterPro" id="IPR058912">
    <property type="entry name" value="HTH_animal"/>
</dbReference>
<dbReference type="CDD" id="cd00304">
    <property type="entry name" value="RT_like"/>
    <property type="match status" value="1"/>
</dbReference>
<comment type="caution">
    <text evidence="2">The sequence shown here is derived from an EMBL/GenBank/DDBJ whole genome shotgun (WGS) entry which is preliminary data.</text>
</comment>
<dbReference type="SUPFAM" id="SSF56672">
    <property type="entry name" value="DNA/RNA polymerases"/>
    <property type="match status" value="1"/>
</dbReference>
<dbReference type="Pfam" id="PF26215">
    <property type="entry name" value="HTH_animal"/>
    <property type="match status" value="1"/>
</dbReference>
<organism evidence="2 3">
    <name type="scientific">Ancylostoma ceylanicum</name>
    <dbReference type="NCBI Taxonomy" id="53326"/>
    <lineage>
        <taxon>Eukaryota</taxon>
        <taxon>Metazoa</taxon>
        <taxon>Ecdysozoa</taxon>
        <taxon>Nematoda</taxon>
        <taxon>Chromadorea</taxon>
        <taxon>Rhabditida</taxon>
        <taxon>Rhabditina</taxon>
        <taxon>Rhabditomorpha</taxon>
        <taxon>Strongyloidea</taxon>
        <taxon>Ancylostomatidae</taxon>
        <taxon>Ancylostomatinae</taxon>
        <taxon>Ancylostoma</taxon>
    </lineage>
</organism>
<evidence type="ECO:0000313" key="2">
    <source>
        <dbReference type="EMBL" id="EYB90911.1"/>
    </source>
</evidence>
<dbReference type="Pfam" id="PF00078">
    <property type="entry name" value="RVT_1"/>
    <property type="match status" value="1"/>
</dbReference>
<name>A0A016SKP3_9BILA</name>
<reference evidence="3" key="1">
    <citation type="journal article" date="2015" name="Nat. Genet.">
        <title>The genome and transcriptome of the zoonotic hookworm Ancylostoma ceylanicum identify infection-specific gene families.</title>
        <authorList>
            <person name="Schwarz E.M."/>
            <person name="Hu Y."/>
            <person name="Antoshechkin I."/>
            <person name="Miller M.M."/>
            <person name="Sternberg P.W."/>
            <person name="Aroian R.V."/>
        </authorList>
    </citation>
    <scope>NUCLEOTIDE SEQUENCE</scope>
    <source>
        <strain evidence="3">HY135</strain>
    </source>
</reference>
<dbReference type="InterPro" id="IPR000494">
    <property type="entry name" value="Rcpt_L-dom"/>
</dbReference>
<gene>
    <name evidence="2" type="primary">Acey_s0212.g2231</name>
    <name evidence="2" type="ORF">Y032_0212g2231</name>
</gene>
<dbReference type="Proteomes" id="UP000024635">
    <property type="component" value="Unassembled WGS sequence"/>
</dbReference>
<dbReference type="PANTHER" id="PTHR21301">
    <property type="entry name" value="REVERSE TRANSCRIPTASE"/>
    <property type="match status" value="1"/>
</dbReference>
<feature type="domain" description="Reverse transcriptase" evidence="1">
    <location>
        <begin position="227"/>
        <end position="544"/>
    </location>
</feature>
<dbReference type="STRING" id="53326.A0A016SKP3"/>
<dbReference type="InterPro" id="IPR036941">
    <property type="entry name" value="Rcpt_L-dom_sf"/>
</dbReference>
<dbReference type="EMBL" id="JARK01001548">
    <property type="protein sequence ID" value="EYB90911.1"/>
    <property type="molecule type" value="Genomic_DNA"/>
</dbReference>
<dbReference type="OrthoDB" id="5909861at2759"/>
<dbReference type="Pfam" id="PF01030">
    <property type="entry name" value="Recep_L_domain"/>
    <property type="match status" value="6"/>
</dbReference>
<accession>A0A016SKP3</accession>
<dbReference type="SUPFAM" id="SSF52058">
    <property type="entry name" value="L domain-like"/>
    <property type="match status" value="6"/>
</dbReference>
<protein>
    <recommendedName>
        <fullName evidence="1">Reverse transcriptase domain-containing protein</fullName>
    </recommendedName>
</protein>
<dbReference type="Gene3D" id="3.80.20.20">
    <property type="entry name" value="Receptor L-domain"/>
    <property type="match status" value="6"/>
</dbReference>
<dbReference type="InterPro" id="IPR000477">
    <property type="entry name" value="RT_dom"/>
</dbReference>
<proteinExistence type="predicted"/>
<evidence type="ECO:0000313" key="3">
    <source>
        <dbReference type="Proteomes" id="UP000024635"/>
    </source>
</evidence>
<dbReference type="InterPro" id="IPR043502">
    <property type="entry name" value="DNA/RNA_pol_sf"/>
</dbReference>
<dbReference type="PANTHER" id="PTHR21301:SF10">
    <property type="entry name" value="REVERSE TRANSCRIPTASE DOMAIN-CONTAINING PROTEIN"/>
    <property type="match status" value="1"/>
</dbReference>
<sequence length="1522" mass="171922">MSIRNKQDQMFSQLTKCVAKEQSCARYVDARLWRRIVGESKSICDCIRTNTKSILQRKFEALLCKSRNRLSRQPLSTSVQHNGDQKTPVEQYVPEVPRVTVIGGFTLSPNAREVLELGPSFSPSQPISDSVFHRIVGNLQALQDRLRYKAKLDRIGTPAQQSTDSFPAPPFPKTFYKRQEPSDTVDSKFRLFATDLFNTLSRFSKERHRSNLTAAQKCGMKEIRSLIRSQSIRLSVSDKGGDFVVIPKSLDQAITEEHLRDTTIYRPSSLQEFLSQSRKLNKTWVKVAKAANLRRPLISRLKIEMPVCPVLYLLIKTHKLSANDLVSADPSVYKVRPIISCVGGPTDRISWFLNIILVQLLNYVPAHLKNTTMFLDHLRNARFDNSCVMESFDVNALYTNVSNDSAMQAVFELLNEHHGNIKMHGLSITHIMTLLKECLSCTTFRWSGKYFAQNRGLAMGQRLAPVLAIAFMAKIESPVIESRPLLYCRYIDDCFIICSTQNEMDRFFEVLNEQSEHIKLTREIPKQDWLPFLNVQIQISGGTLRTKWYRKPSNKNIIVHNLSAHPKQTKRAIVGNMFKTAARVCSGKEERRESLHLAHSIAISNGYFLRGSHGARRSMQTRERRTDTSKTIQFCMPFISDDVSRATRLCLRRAGLESLVTITEIPPNNLKHQLVRNRLYDRLCITPDCVICPSGTEGDCMKSCTVYSIKCRECGDEYIGETARPLCQIATIEGCLIIHGTKIKVASLRQITSLQPNFERCEYSHALLIYDNPRLTEIEFSGELDVHSTDVFIRLNPKLSKEKVTGASFKVDIGDKTDCLVSSAEKNRKCKRIIGDVNFDQLSSDTWERIEEVHGTVQIKNTQAEHLYRMQDLKIFGWKSPALVISDNENLVDIAALLSMEISAEGKALLISNNPNICHNVVERKQLQDWLKKMKVTVTFNEKCLKSCAGGRISYGYLAGLDKQCNTIEGNLIIEKLQKLPDEITKLQQLEKIHGRIIVTNNDGITELSFLENIKEIQTRDKNDRYSLLIYGNANLRGIQFSKDLHIDKSEVFIRANPRLSRDGVKGASFRVDVGTSTDCLANAADGNRYCTMAIGDIKYGELSTSTWQRLQTVEGSVSIENADVVNLDAMKNLTIVAWKTPALTIVRNEKLADIGALLTINVVSKKASVKIKNNPNICHNIAERKKLEQWLKKNGAYSRFSDKCLKSCVGGQVTQSYLAQLDKHCNAIDGHLTISGLGVLPTDIAKLEQVEKIDGRVLITNNKAIEKLDFFKNLKELTNTKDDEYKHNLMIYGNENLKEIEFSENFRLDPRVVLIRVNPKLTSEGMKKSNLKVDIGDSSDCLASAAEKNRECRALVGDINFNDLSANAWKRIQTVEGTVSVVNSNAETLDSLRHLHIAGWKAPALIVTNNRKLIDIYALTTMDIESKAPQLKVKDNPYICHNVAERKLLEKWLLQRQSTVEFSNRCLKSCPGGTVSPTYLANLHKHCNVINGNLMITGITKNNAGLNMGSWWRNKRANVIP</sequence>